<dbReference type="RefSeq" id="WP_073390482.1">
    <property type="nucleotide sequence ID" value="NZ_FQXK01000062.1"/>
</dbReference>
<dbReference type="AlphaFoldDB" id="A0A1M6GAR0"/>
<dbReference type="EMBL" id="FQXK01000062">
    <property type="protein sequence ID" value="SHJ07053.1"/>
    <property type="molecule type" value="Genomic_DNA"/>
</dbReference>
<proteinExistence type="predicted"/>
<evidence type="ECO:0000313" key="1">
    <source>
        <dbReference type="EMBL" id="SHJ07053.1"/>
    </source>
</evidence>
<keyword evidence="2" id="KW-1185">Reference proteome</keyword>
<gene>
    <name evidence="1" type="ORF">SAMN02745229_04058</name>
</gene>
<dbReference type="GeneID" id="89511069"/>
<sequence length="513" mass="60424">MEHFIDEKTVMRFYLDCMEKDEIIFLKGKTELKEDIKKALEKLIDESKMNNKIQIAVGLWKKLFEAAMSYLSPNKRGYDKIFKYFDSYVEFEELIFASDSFYRDHTLHCLWVYLLGEYLYRNPEFSELYRLNRETEQGLKLMEKLTDSLPIVEKNDARKLKTILKLSDESQCLAESVRCIAALTHDLGYPLKKIEKINKAMNKVLPYFAIHNFDNFSFEYENIQQEFVNQFIDFISRQSIINLSQKDDLSEETQDVIKKVFVESSYKQNEIGTVIDNLESLTKEEKDLLEGCFEVSAYFHSPFKQKVSYYNDFEAYQHGIMSAFLLMKNLEAFQDIDYCEPDTLIPIPDARTISLHDILSSISNHTSDSYQIQNVDENSFLTFVDELEEFSRISRASQNREYVEEFCDTALYMEDGWLNVVFEFNNTNLDNLDPEISFKGRCKRFLSLFDIPNLDKYLKIRVTIVGKLPTDQNEYVLEIANKHADIRINGESKDIPKYLKSTQFFTKEEYAQM</sequence>
<dbReference type="OrthoDB" id="2015861at2"/>
<organism evidence="1 2">
    <name type="scientific">Butyrivibrio fibrisolvens DSM 3071</name>
    <dbReference type="NCBI Taxonomy" id="1121131"/>
    <lineage>
        <taxon>Bacteria</taxon>
        <taxon>Bacillati</taxon>
        <taxon>Bacillota</taxon>
        <taxon>Clostridia</taxon>
        <taxon>Lachnospirales</taxon>
        <taxon>Lachnospiraceae</taxon>
        <taxon>Butyrivibrio</taxon>
    </lineage>
</organism>
<protein>
    <submittedName>
        <fullName evidence="1">Uncharacterized protein</fullName>
    </submittedName>
</protein>
<evidence type="ECO:0000313" key="2">
    <source>
        <dbReference type="Proteomes" id="UP000184278"/>
    </source>
</evidence>
<accession>A0A1M6GAR0</accession>
<reference evidence="2" key="1">
    <citation type="submission" date="2016-11" db="EMBL/GenBank/DDBJ databases">
        <authorList>
            <person name="Varghese N."/>
            <person name="Submissions S."/>
        </authorList>
    </citation>
    <scope>NUCLEOTIDE SEQUENCE [LARGE SCALE GENOMIC DNA]</scope>
    <source>
        <strain evidence="2">DSM 3071</strain>
    </source>
</reference>
<name>A0A1M6GAR0_BUTFI</name>
<dbReference type="Proteomes" id="UP000184278">
    <property type="component" value="Unassembled WGS sequence"/>
</dbReference>